<evidence type="ECO:0000313" key="9">
    <source>
        <dbReference type="Proteomes" id="UP000225706"/>
    </source>
</evidence>
<keyword evidence="6 7" id="KW-0472">Membrane</keyword>
<dbReference type="GO" id="GO:0016485">
    <property type="term" value="P:protein processing"/>
    <property type="evidence" value="ECO:0007669"/>
    <property type="project" value="InterPro"/>
</dbReference>
<keyword evidence="4" id="KW-0914">Notch signaling pathway</keyword>
<dbReference type="EMBL" id="LSMT01000178">
    <property type="protein sequence ID" value="PFX24385.1"/>
    <property type="molecule type" value="Genomic_DNA"/>
</dbReference>
<keyword evidence="5 7" id="KW-1133">Transmembrane helix</keyword>
<evidence type="ECO:0000313" key="8">
    <source>
        <dbReference type="EMBL" id="PFX24385.1"/>
    </source>
</evidence>
<dbReference type="Proteomes" id="UP000225706">
    <property type="component" value="Unassembled WGS sequence"/>
</dbReference>
<name>A0A2B4S7E8_STYPI</name>
<evidence type="ECO:0000256" key="6">
    <source>
        <dbReference type="ARBA" id="ARBA00023136"/>
    </source>
</evidence>
<protein>
    <submittedName>
        <fullName evidence="8">Gamma-secretase subunit Aph-1</fullName>
    </submittedName>
</protein>
<evidence type="ECO:0000256" key="2">
    <source>
        <dbReference type="ARBA" id="ARBA00005577"/>
    </source>
</evidence>
<feature type="transmembrane region" description="Helical" evidence="7">
    <location>
        <begin position="65"/>
        <end position="85"/>
    </location>
</feature>
<evidence type="ECO:0000256" key="1">
    <source>
        <dbReference type="ARBA" id="ARBA00004141"/>
    </source>
</evidence>
<sequence>MTLMVFFGCAFIAFGPALALFSLTVAKDAQQVIVLIASAFFWLLSLLLSSIWWTVVSPLKKHLAFGIAFSVIFQELFRLAFYKLMRKADEGLLSMINNQTPLRKHRIAYVSGLGYGIISGLFAMVNVLADITGPGSLGLNGDPQNFLIVSAFLTSCFVLLNTFWGVIWFNAWDHKKWINIVLVVASHLFVSLITLLNAQPQPHYVVSLVCAYITMVIMGALAFKTAGGSLFNIYRLTSRQTHCDY</sequence>
<dbReference type="GO" id="GO:0007219">
    <property type="term" value="P:Notch signaling pathway"/>
    <property type="evidence" value="ECO:0007669"/>
    <property type="project" value="UniProtKB-KW"/>
</dbReference>
<feature type="transmembrane region" description="Helical" evidence="7">
    <location>
        <begin position="32"/>
        <end position="53"/>
    </location>
</feature>
<feature type="transmembrane region" description="Helical" evidence="7">
    <location>
        <begin position="6"/>
        <end position="25"/>
    </location>
</feature>
<feature type="transmembrane region" description="Helical" evidence="7">
    <location>
        <begin position="177"/>
        <end position="198"/>
    </location>
</feature>
<reference evidence="9" key="1">
    <citation type="journal article" date="2017" name="bioRxiv">
        <title>Comparative analysis of the genomes of Stylophora pistillata and Acropora digitifera provides evidence for extensive differences between species of corals.</title>
        <authorList>
            <person name="Voolstra C.R."/>
            <person name="Li Y."/>
            <person name="Liew Y.J."/>
            <person name="Baumgarten S."/>
            <person name="Zoccola D."/>
            <person name="Flot J.-F."/>
            <person name="Tambutte S."/>
            <person name="Allemand D."/>
            <person name="Aranda M."/>
        </authorList>
    </citation>
    <scope>NUCLEOTIDE SEQUENCE [LARGE SCALE GENOMIC DNA]</scope>
</reference>
<feature type="transmembrane region" description="Helical" evidence="7">
    <location>
        <begin position="106"/>
        <end position="126"/>
    </location>
</feature>
<comment type="subcellular location">
    <subcellularLocation>
        <location evidence="1">Membrane</location>
        <topology evidence="1">Multi-pass membrane protein</topology>
    </subcellularLocation>
</comment>
<dbReference type="OrthoDB" id="6507463at2759"/>
<evidence type="ECO:0000256" key="7">
    <source>
        <dbReference type="SAM" id="Phobius"/>
    </source>
</evidence>
<keyword evidence="3 7" id="KW-0812">Transmembrane</keyword>
<accession>A0A2B4S7E8</accession>
<evidence type="ECO:0000256" key="4">
    <source>
        <dbReference type="ARBA" id="ARBA00022976"/>
    </source>
</evidence>
<dbReference type="PANTHER" id="PTHR12889">
    <property type="entry name" value="GAMMA-SECRETASE SUBUNIT APH-1"/>
    <property type="match status" value="1"/>
</dbReference>
<comment type="similarity">
    <text evidence="2">Belongs to the APH-1 family.</text>
</comment>
<organism evidence="8 9">
    <name type="scientific">Stylophora pistillata</name>
    <name type="common">Smooth cauliflower coral</name>
    <dbReference type="NCBI Taxonomy" id="50429"/>
    <lineage>
        <taxon>Eukaryota</taxon>
        <taxon>Metazoa</taxon>
        <taxon>Cnidaria</taxon>
        <taxon>Anthozoa</taxon>
        <taxon>Hexacorallia</taxon>
        <taxon>Scleractinia</taxon>
        <taxon>Astrocoeniina</taxon>
        <taxon>Pocilloporidae</taxon>
        <taxon>Stylophora</taxon>
    </lineage>
</organism>
<comment type="caution">
    <text evidence="8">The sequence shown here is derived from an EMBL/GenBank/DDBJ whole genome shotgun (WGS) entry which is preliminary data.</text>
</comment>
<proteinExistence type="inferred from homology"/>
<keyword evidence="9" id="KW-1185">Reference proteome</keyword>
<dbReference type="STRING" id="50429.A0A2B4S7E8"/>
<dbReference type="AlphaFoldDB" id="A0A2B4S7E8"/>
<evidence type="ECO:0000256" key="3">
    <source>
        <dbReference type="ARBA" id="ARBA00022692"/>
    </source>
</evidence>
<feature type="transmembrane region" description="Helical" evidence="7">
    <location>
        <begin position="204"/>
        <end position="223"/>
    </location>
</feature>
<evidence type="ECO:0000256" key="5">
    <source>
        <dbReference type="ARBA" id="ARBA00022989"/>
    </source>
</evidence>
<dbReference type="InterPro" id="IPR009294">
    <property type="entry name" value="Aph-1"/>
</dbReference>
<dbReference type="GO" id="GO:0016020">
    <property type="term" value="C:membrane"/>
    <property type="evidence" value="ECO:0007669"/>
    <property type="project" value="UniProtKB-SubCell"/>
</dbReference>
<dbReference type="Pfam" id="PF06105">
    <property type="entry name" value="Aph-1"/>
    <property type="match status" value="1"/>
</dbReference>
<feature type="transmembrane region" description="Helical" evidence="7">
    <location>
        <begin position="146"/>
        <end position="170"/>
    </location>
</feature>
<gene>
    <name evidence="8" type="primary">aph-1</name>
    <name evidence="8" type="ORF">AWC38_SpisGene11008</name>
</gene>